<dbReference type="GO" id="GO:0006412">
    <property type="term" value="P:translation"/>
    <property type="evidence" value="ECO:0007669"/>
    <property type="project" value="UniProtKB-UniRule"/>
</dbReference>
<evidence type="ECO:0000313" key="4">
    <source>
        <dbReference type="Proteomes" id="UP000054935"/>
    </source>
</evidence>
<keyword evidence="4" id="KW-1185">Reference proteome</keyword>
<proteinExistence type="inferred from homology"/>
<evidence type="ECO:0000256" key="2">
    <source>
        <dbReference type="HAMAP-Rule" id="MF_00163"/>
    </source>
</evidence>
<sequence length="170" mass="18777">MTDAPILPIDHPLMSEPSDPVTDFDGFIAELADEMFEVMDMAGGQGLAAVQIGVPLRLIVVDMPDAMGEQHRMALANPRIIARSDTMETREEGCLSLPDHELEVPRYTHIEVAFTHLTGEDDTLIAHGPLAVALQHEIDHTDGILFFDRVARLRRSRAAGYFAKPIPPQE</sequence>
<dbReference type="PANTHER" id="PTHR10458">
    <property type="entry name" value="PEPTIDE DEFORMYLASE"/>
    <property type="match status" value="1"/>
</dbReference>
<feature type="binding site" evidence="2">
    <location>
        <position position="94"/>
    </location>
    <ligand>
        <name>Fe cation</name>
        <dbReference type="ChEBI" id="CHEBI:24875"/>
    </ligand>
</feature>
<dbReference type="NCBIfam" id="NF001159">
    <property type="entry name" value="PRK00150.1-3"/>
    <property type="match status" value="1"/>
</dbReference>
<dbReference type="Proteomes" id="UP000054935">
    <property type="component" value="Unassembled WGS sequence"/>
</dbReference>
<dbReference type="InterPro" id="IPR023635">
    <property type="entry name" value="Peptide_deformylase"/>
</dbReference>
<feature type="binding site" evidence="2">
    <location>
        <position position="136"/>
    </location>
    <ligand>
        <name>Fe cation</name>
        <dbReference type="ChEBI" id="CHEBI:24875"/>
    </ligand>
</feature>
<dbReference type="EC" id="3.5.1.88" evidence="2"/>
<protein>
    <recommendedName>
        <fullName evidence="2">Peptide deformylase</fullName>
        <shortName evidence="2">PDF</shortName>
        <ecNumber evidence="2">3.5.1.88</ecNumber>
    </recommendedName>
    <alternativeName>
        <fullName evidence="2">Polypeptide deformylase</fullName>
    </alternativeName>
</protein>
<accession>A0A0N7LZC5</accession>
<dbReference type="NCBIfam" id="TIGR00079">
    <property type="entry name" value="pept_deformyl"/>
    <property type="match status" value="1"/>
</dbReference>
<dbReference type="SUPFAM" id="SSF56420">
    <property type="entry name" value="Peptide deformylase"/>
    <property type="match status" value="1"/>
</dbReference>
<comment type="similarity">
    <text evidence="1 2">Belongs to the polypeptide deformylase family.</text>
</comment>
<keyword evidence="2" id="KW-0648">Protein biosynthesis</keyword>
<dbReference type="PANTHER" id="PTHR10458:SF22">
    <property type="entry name" value="PEPTIDE DEFORMYLASE"/>
    <property type="match status" value="1"/>
</dbReference>
<feature type="binding site" evidence="2">
    <location>
        <position position="140"/>
    </location>
    <ligand>
        <name>Fe cation</name>
        <dbReference type="ChEBI" id="CHEBI:24875"/>
    </ligand>
</feature>
<dbReference type="OrthoDB" id="9804313at2"/>
<keyword evidence="2" id="KW-0408">Iron</keyword>
<dbReference type="PRINTS" id="PR01576">
    <property type="entry name" value="PDEFORMYLASE"/>
</dbReference>
<keyword evidence="2" id="KW-0479">Metal-binding</keyword>
<dbReference type="EMBL" id="CYSE01000002">
    <property type="protein sequence ID" value="CUH77281.1"/>
    <property type="molecule type" value="Genomic_DNA"/>
</dbReference>
<dbReference type="InterPro" id="IPR036821">
    <property type="entry name" value="Peptide_deformylase_sf"/>
</dbReference>
<evidence type="ECO:0000313" key="3">
    <source>
        <dbReference type="EMBL" id="CUH77281.1"/>
    </source>
</evidence>
<comment type="cofactor">
    <cofactor evidence="2">
        <name>Fe(2+)</name>
        <dbReference type="ChEBI" id="CHEBI:29033"/>
    </cofactor>
    <text evidence="2">Binds 1 Fe(2+) ion.</text>
</comment>
<gene>
    <name evidence="3" type="primary">def_1</name>
    <name evidence="2" type="synonym">def</name>
    <name evidence="3" type="ORF">TRN7648_01392</name>
</gene>
<dbReference type="RefSeq" id="WP_058246898.1">
    <property type="nucleotide sequence ID" value="NZ_CYSE01000002.1"/>
</dbReference>
<organism evidence="3 4">
    <name type="scientific">Tropicibacter naphthalenivorans</name>
    <dbReference type="NCBI Taxonomy" id="441103"/>
    <lineage>
        <taxon>Bacteria</taxon>
        <taxon>Pseudomonadati</taxon>
        <taxon>Pseudomonadota</taxon>
        <taxon>Alphaproteobacteria</taxon>
        <taxon>Rhodobacterales</taxon>
        <taxon>Roseobacteraceae</taxon>
        <taxon>Tropicibacter</taxon>
    </lineage>
</organism>
<comment type="function">
    <text evidence="2">Removes the formyl group from the N-terminal Met of newly synthesized proteins. Requires at least a dipeptide for an efficient rate of reaction. N-terminal L-methionine is a prerequisite for activity but the enzyme has broad specificity at other positions.</text>
</comment>
<feature type="active site" evidence="2">
    <location>
        <position position="137"/>
    </location>
</feature>
<dbReference type="PIRSF" id="PIRSF004749">
    <property type="entry name" value="Pep_def"/>
    <property type="match status" value="1"/>
</dbReference>
<dbReference type="Gene3D" id="3.90.45.10">
    <property type="entry name" value="Peptide deformylase"/>
    <property type="match status" value="1"/>
</dbReference>
<dbReference type="GO" id="GO:0046872">
    <property type="term" value="F:metal ion binding"/>
    <property type="evidence" value="ECO:0007669"/>
    <property type="project" value="UniProtKB-KW"/>
</dbReference>
<dbReference type="STRING" id="441103.TRN7648_01392"/>
<dbReference type="GO" id="GO:0042586">
    <property type="term" value="F:peptide deformylase activity"/>
    <property type="evidence" value="ECO:0007669"/>
    <property type="project" value="UniProtKB-UniRule"/>
</dbReference>
<dbReference type="AlphaFoldDB" id="A0A0N7LZC5"/>
<name>A0A0N7LZC5_9RHOB</name>
<reference evidence="3 4" key="1">
    <citation type="submission" date="2015-09" db="EMBL/GenBank/DDBJ databases">
        <authorList>
            <consortium name="Swine Surveillance"/>
        </authorList>
    </citation>
    <scope>NUCLEOTIDE SEQUENCE [LARGE SCALE GENOMIC DNA]</scope>
    <source>
        <strain evidence="3 4">CECT 7648</strain>
    </source>
</reference>
<comment type="catalytic activity">
    <reaction evidence="2">
        <text>N-terminal N-formyl-L-methionyl-[peptide] + H2O = N-terminal L-methionyl-[peptide] + formate</text>
        <dbReference type="Rhea" id="RHEA:24420"/>
        <dbReference type="Rhea" id="RHEA-COMP:10639"/>
        <dbReference type="Rhea" id="RHEA-COMP:10640"/>
        <dbReference type="ChEBI" id="CHEBI:15377"/>
        <dbReference type="ChEBI" id="CHEBI:15740"/>
        <dbReference type="ChEBI" id="CHEBI:49298"/>
        <dbReference type="ChEBI" id="CHEBI:64731"/>
        <dbReference type="EC" id="3.5.1.88"/>
    </reaction>
</comment>
<dbReference type="CDD" id="cd00487">
    <property type="entry name" value="Pep_deformylase"/>
    <property type="match status" value="1"/>
</dbReference>
<keyword evidence="2 3" id="KW-0378">Hydrolase</keyword>
<evidence type="ECO:0000256" key="1">
    <source>
        <dbReference type="ARBA" id="ARBA00010759"/>
    </source>
</evidence>
<dbReference type="HAMAP" id="MF_00163">
    <property type="entry name" value="Pep_deformylase"/>
    <property type="match status" value="1"/>
</dbReference>
<dbReference type="Pfam" id="PF01327">
    <property type="entry name" value="Pep_deformylase"/>
    <property type="match status" value="1"/>
</dbReference>